<dbReference type="InterPro" id="IPR000073">
    <property type="entry name" value="AB_hydrolase_1"/>
</dbReference>
<reference evidence="3" key="1">
    <citation type="submission" date="2020-12" db="EMBL/GenBank/DDBJ databases">
        <title>Antrihabitans popcorni sp. nov. and Antrihabitans auranticaus sp. nov., isolated from a larva cave.</title>
        <authorList>
            <person name="Lee S.D."/>
            <person name="Kim I.S."/>
        </authorList>
    </citation>
    <scope>NUCLEOTIDE SEQUENCE</scope>
    <source>
        <strain evidence="3">YC3-6</strain>
    </source>
</reference>
<dbReference type="SUPFAM" id="SSF53474">
    <property type="entry name" value="alpha/beta-Hydrolases"/>
    <property type="match status" value="1"/>
</dbReference>
<protein>
    <submittedName>
        <fullName evidence="3">Alpha/beta hydrolase</fullName>
    </submittedName>
</protein>
<feature type="transmembrane region" description="Helical" evidence="1">
    <location>
        <begin position="125"/>
        <end position="144"/>
    </location>
</feature>
<feature type="domain" description="AB hydrolase-1" evidence="2">
    <location>
        <begin position="35"/>
        <end position="278"/>
    </location>
</feature>
<dbReference type="InterPro" id="IPR029058">
    <property type="entry name" value="AB_hydrolase_fold"/>
</dbReference>
<name>A0A934U2C9_9NOCA</name>
<keyword evidence="1" id="KW-0812">Transmembrane</keyword>
<feature type="transmembrane region" description="Helical" evidence="1">
    <location>
        <begin position="164"/>
        <end position="185"/>
    </location>
</feature>
<keyword evidence="3" id="KW-0378">Hydrolase</keyword>
<keyword evidence="1" id="KW-1133">Transmembrane helix</keyword>
<comment type="caution">
    <text evidence="3">The sequence shown here is derived from an EMBL/GenBank/DDBJ whole genome shotgun (WGS) entry which is preliminary data.</text>
</comment>
<sequence>MTITSPHKRKDTLTAKVASVGGVQTRVLEGPGSGPTVLLLHGFSDSADGWRDVLGELAKSGHHGVAVDLPHFGRAGRPRSSSVLAALDEFVEAAAREYDTGQGVVLVGNSIGGLAALRAARRTDLPIVSVLAIGPAGLIVPWWMTALTRTRPLVDRVLTLPSPALVHGTVAGPAIMGNLFARAVASGHLSARAKSRYASHWGPGDLRRQLVLGGQTLAELADPHALDDAEFQMPVTLAWGDKDWICSPRAGARLQQLHPDVRLRSIAGSGHCPQYDNPNVVADLIRKCTGPTTDSTQATDNKGTTP</sequence>
<evidence type="ECO:0000313" key="3">
    <source>
        <dbReference type="EMBL" id="MBJ8339119.1"/>
    </source>
</evidence>
<accession>A0A934U2C9</accession>
<evidence type="ECO:0000259" key="2">
    <source>
        <dbReference type="Pfam" id="PF00561"/>
    </source>
</evidence>
<organism evidence="3 4">
    <name type="scientific">Antrihabitans stalagmiti</name>
    <dbReference type="NCBI Taxonomy" id="2799499"/>
    <lineage>
        <taxon>Bacteria</taxon>
        <taxon>Bacillati</taxon>
        <taxon>Actinomycetota</taxon>
        <taxon>Actinomycetes</taxon>
        <taxon>Mycobacteriales</taxon>
        <taxon>Nocardiaceae</taxon>
        <taxon>Antrihabitans</taxon>
    </lineage>
</organism>
<dbReference type="EMBL" id="JAEMNV010000003">
    <property type="protein sequence ID" value="MBJ8339119.1"/>
    <property type="molecule type" value="Genomic_DNA"/>
</dbReference>
<keyword evidence="4" id="KW-1185">Reference proteome</keyword>
<dbReference type="PANTHER" id="PTHR46438">
    <property type="entry name" value="ALPHA/BETA-HYDROLASES SUPERFAMILY PROTEIN"/>
    <property type="match status" value="1"/>
</dbReference>
<keyword evidence="1" id="KW-0472">Membrane</keyword>
<dbReference type="GO" id="GO:0016787">
    <property type="term" value="F:hydrolase activity"/>
    <property type="evidence" value="ECO:0007669"/>
    <property type="project" value="UniProtKB-KW"/>
</dbReference>
<dbReference type="PRINTS" id="PR00412">
    <property type="entry name" value="EPOXHYDRLASE"/>
</dbReference>
<evidence type="ECO:0000313" key="4">
    <source>
        <dbReference type="Proteomes" id="UP000655868"/>
    </source>
</evidence>
<proteinExistence type="predicted"/>
<gene>
    <name evidence="3" type="ORF">JGU71_09495</name>
</gene>
<dbReference type="RefSeq" id="WP_199703835.1">
    <property type="nucleotide sequence ID" value="NZ_JAEMNV010000003.1"/>
</dbReference>
<dbReference type="Pfam" id="PF00561">
    <property type="entry name" value="Abhydrolase_1"/>
    <property type="match status" value="1"/>
</dbReference>
<evidence type="ECO:0000256" key="1">
    <source>
        <dbReference type="SAM" id="Phobius"/>
    </source>
</evidence>
<dbReference type="Gene3D" id="3.40.50.1820">
    <property type="entry name" value="alpha/beta hydrolase"/>
    <property type="match status" value="1"/>
</dbReference>
<dbReference type="Proteomes" id="UP000655868">
    <property type="component" value="Unassembled WGS sequence"/>
</dbReference>
<dbReference type="InterPro" id="IPR000639">
    <property type="entry name" value="Epox_hydrolase-like"/>
</dbReference>
<dbReference type="AlphaFoldDB" id="A0A934U2C9"/>